<evidence type="ECO:0000313" key="5">
    <source>
        <dbReference type="Proteomes" id="UP000069773"/>
    </source>
</evidence>
<keyword evidence="2" id="KW-0812">Transmembrane</keyword>
<reference evidence="4" key="3">
    <citation type="journal article" date="2022" name="BMC Genomics">
        <title>Comparative genome analysis of mycobacteria focusing on tRNA and non-coding RNA.</title>
        <authorList>
            <person name="Behra P.R.K."/>
            <person name="Pettersson B.M.F."/>
            <person name="Ramesh M."/>
            <person name="Das S."/>
            <person name="Dasgupta S."/>
            <person name="Kirsebom L.A."/>
        </authorList>
    </citation>
    <scope>NUCLEOTIDE SEQUENCE</scope>
    <source>
        <strain evidence="4">DSM 44203</strain>
    </source>
</reference>
<sequence>MSNPSGPDQPEDGPEGSDASEVPASENPEAATNDDPSATEETPEGAEPATEVIEPHGDHEPATEVMSTAQPHAESAPGADQGERRFTAPSGFDAGTTQRIDTPAEPATEVFSSPGAPGQHKPVAPQVIPPRGDAPGPPRQRRSWGWVVAVVLVIAALVAIAVLGTVLLTRDSGPRVSQEEMVRNTIEEFDTAIQNGDLAKLRSITCGAKRDSYVRYDDKTWAEIHERVAAAKQYPVVASIDQVVINGDHAEANVTAFMAYAPQTRSTRSFDLEFRDEQWKICQAPQ</sequence>
<reference evidence="3 5" key="1">
    <citation type="journal article" date="2016" name="Genome Announc.">
        <title>Draft Genome Sequences of Five Rapidly Growing Mycobacterium Species, M. thermoresistibile, M. fortuitum subsp. acetamidolyticum, M. canariasense, M. brisbanense, and M. novocastrense.</title>
        <authorList>
            <person name="Katahira K."/>
            <person name="Ogura Y."/>
            <person name="Gotoh Y."/>
            <person name="Hayashi T."/>
        </authorList>
    </citation>
    <scope>NUCLEOTIDE SEQUENCE [LARGE SCALE GENOMIC DNA]</scope>
    <source>
        <strain evidence="3 5">JCM18114</strain>
    </source>
</reference>
<gene>
    <name evidence="4" type="ORF">H7I77_03520</name>
    <name evidence="3" type="ORF">RMCN_3667</name>
</gene>
<dbReference type="Proteomes" id="UP001207528">
    <property type="component" value="Unassembled WGS sequence"/>
</dbReference>
<dbReference type="AlphaFoldDB" id="A0AAW5SGG9"/>
<evidence type="ECO:0000313" key="4">
    <source>
        <dbReference type="EMBL" id="MCV7022422.1"/>
    </source>
</evidence>
<accession>A0AAW5SGG9</accession>
<evidence type="ECO:0000256" key="2">
    <source>
        <dbReference type="SAM" id="Phobius"/>
    </source>
</evidence>
<keyword evidence="2" id="KW-0472">Membrane</keyword>
<proteinExistence type="predicted"/>
<dbReference type="Proteomes" id="UP000069773">
    <property type="component" value="Unassembled WGS sequence"/>
</dbReference>
<dbReference type="EMBL" id="BCTA01000046">
    <property type="protein sequence ID" value="GAT10534.1"/>
    <property type="molecule type" value="Genomic_DNA"/>
</dbReference>
<organism evidence="4 6">
    <name type="scientific">Mycolicibacterium novocastrense</name>
    <name type="common">Mycobacterium novocastrense</name>
    <dbReference type="NCBI Taxonomy" id="59813"/>
    <lineage>
        <taxon>Bacteria</taxon>
        <taxon>Bacillati</taxon>
        <taxon>Actinomycetota</taxon>
        <taxon>Actinomycetes</taxon>
        <taxon>Mycobacteriales</taxon>
        <taxon>Mycobacteriaceae</taxon>
        <taxon>Mycolicibacterium</taxon>
    </lineage>
</organism>
<evidence type="ECO:0000313" key="3">
    <source>
        <dbReference type="EMBL" id="GAT10534.1"/>
    </source>
</evidence>
<evidence type="ECO:0000313" key="6">
    <source>
        <dbReference type="Proteomes" id="UP001207528"/>
    </source>
</evidence>
<reference evidence="4" key="2">
    <citation type="submission" date="2020-07" db="EMBL/GenBank/DDBJ databases">
        <authorList>
            <person name="Pettersson B.M.F."/>
            <person name="Behra P.R.K."/>
            <person name="Ramesh M."/>
            <person name="Das S."/>
            <person name="Dasgupta S."/>
            <person name="Kirsebom L.A."/>
        </authorList>
    </citation>
    <scope>NUCLEOTIDE SEQUENCE</scope>
    <source>
        <strain evidence="4">DSM 44203</strain>
    </source>
</reference>
<dbReference type="SUPFAM" id="SSF54427">
    <property type="entry name" value="NTF2-like"/>
    <property type="match status" value="1"/>
</dbReference>
<feature type="region of interest" description="Disordered" evidence="1">
    <location>
        <begin position="1"/>
        <end position="140"/>
    </location>
</feature>
<dbReference type="EMBL" id="JACKTI010000018">
    <property type="protein sequence ID" value="MCV7022422.1"/>
    <property type="molecule type" value="Genomic_DNA"/>
</dbReference>
<keyword evidence="2" id="KW-1133">Transmembrane helix</keyword>
<comment type="caution">
    <text evidence="4">The sequence shown here is derived from an EMBL/GenBank/DDBJ whole genome shotgun (WGS) entry which is preliminary data.</text>
</comment>
<dbReference type="Gene3D" id="3.10.450.50">
    <property type="match status" value="1"/>
</dbReference>
<evidence type="ECO:0000256" key="1">
    <source>
        <dbReference type="SAM" id="MobiDB-lite"/>
    </source>
</evidence>
<protein>
    <submittedName>
        <fullName evidence="4">DUF4878 domain-containing protein</fullName>
    </submittedName>
</protein>
<keyword evidence="5" id="KW-1185">Reference proteome</keyword>
<feature type="transmembrane region" description="Helical" evidence="2">
    <location>
        <begin position="144"/>
        <end position="168"/>
    </location>
</feature>
<feature type="compositionally biased region" description="Basic and acidic residues" evidence="1">
    <location>
        <begin position="53"/>
        <end position="62"/>
    </location>
</feature>
<dbReference type="InterPro" id="IPR032710">
    <property type="entry name" value="NTF2-like_dom_sf"/>
</dbReference>
<dbReference type="RefSeq" id="WP_067392115.1">
    <property type="nucleotide sequence ID" value="NZ_BCTA01000046.1"/>
</dbReference>
<name>A0AAW5SGG9_MYCNV</name>